<evidence type="ECO:0000313" key="3">
    <source>
        <dbReference type="Proteomes" id="UP001215598"/>
    </source>
</evidence>
<name>A0AAD7KH63_9AGAR</name>
<dbReference type="InterPro" id="IPR032675">
    <property type="entry name" value="LRR_dom_sf"/>
</dbReference>
<proteinExistence type="predicted"/>
<feature type="compositionally biased region" description="Acidic residues" evidence="1">
    <location>
        <begin position="145"/>
        <end position="156"/>
    </location>
</feature>
<feature type="compositionally biased region" description="Acidic residues" evidence="1">
    <location>
        <begin position="98"/>
        <end position="118"/>
    </location>
</feature>
<feature type="compositionally biased region" description="Basic and acidic residues" evidence="1">
    <location>
        <begin position="222"/>
        <end position="235"/>
    </location>
</feature>
<keyword evidence="3" id="KW-1185">Reference proteome</keyword>
<comment type="caution">
    <text evidence="2">The sequence shown here is derived from an EMBL/GenBank/DDBJ whole genome shotgun (WGS) entry which is preliminary data.</text>
</comment>
<dbReference type="AlphaFoldDB" id="A0AAD7KH63"/>
<feature type="compositionally biased region" description="Basic and acidic residues" evidence="1">
    <location>
        <begin position="119"/>
        <end position="128"/>
    </location>
</feature>
<dbReference type="EMBL" id="JARKIB010000002">
    <property type="protein sequence ID" value="KAJ7784610.1"/>
    <property type="molecule type" value="Genomic_DNA"/>
</dbReference>
<evidence type="ECO:0000256" key="1">
    <source>
        <dbReference type="SAM" id="MobiDB-lite"/>
    </source>
</evidence>
<dbReference type="Proteomes" id="UP001215598">
    <property type="component" value="Unassembled WGS sequence"/>
</dbReference>
<accession>A0AAD7KH63</accession>
<organism evidence="2 3">
    <name type="scientific">Mycena metata</name>
    <dbReference type="NCBI Taxonomy" id="1033252"/>
    <lineage>
        <taxon>Eukaryota</taxon>
        <taxon>Fungi</taxon>
        <taxon>Dikarya</taxon>
        <taxon>Basidiomycota</taxon>
        <taxon>Agaricomycotina</taxon>
        <taxon>Agaricomycetes</taxon>
        <taxon>Agaricomycetidae</taxon>
        <taxon>Agaricales</taxon>
        <taxon>Marasmiineae</taxon>
        <taxon>Mycenaceae</taxon>
        <taxon>Mycena</taxon>
    </lineage>
</organism>
<feature type="region of interest" description="Disordered" evidence="1">
    <location>
        <begin position="98"/>
        <end position="156"/>
    </location>
</feature>
<reference evidence="2" key="1">
    <citation type="submission" date="2023-03" db="EMBL/GenBank/DDBJ databases">
        <title>Massive genome expansion in bonnet fungi (Mycena s.s.) driven by repeated elements and novel gene families across ecological guilds.</title>
        <authorList>
            <consortium name="Lawrence Berkeley National Laboratory"/>
            <person name="Harder C.B."/>
            <person name="Miyauchi S."/>
            <person name="Viragh M."/>
            <person name="Kuo A."/>
            <person name="Thoen E."/>
            <person name="Andreopoulos B."/>
            <person name="Lu D."/>
            <person name="Skrede I."/>
            <person name="Drula E."/>
            <person name="Henrissat B."/>
            <person name="Morin E."/>
            <person name="Kohler A."/>
            <person name="Barry K."/>
            <person name="LaButti K."/>
            <person name="Morin E."/>
            <person name="Salamov A."/>
            <person name="Lipzen A."/>
            <person name="Mereny Z."/>
            <person name="Hegedus B."/>
            <person name="Baldrian P."/>
            <person name="Stursova M."/>
            <person name="Weitz H."/>
            <person name="Taylor A."/>
            <person name="Grigoriev I.V."/>
            <person name="Nagy L.G."/>
            <person name="Martin F."/>
            <person name="Kauserud H."/>
        </authorList>
    </citation>
    <scope>NUCLEOTIDE SEQUENCE</scope>
    <source>
        <strain evidence="2">CBHHK182m</strain>
    </source>
</reference>
<feature type="region of interest" description="Disordered" evidence="1">
    <location>
        <begin position="221"/>
        <end position="245"/>
    </location>
</feature>
<evidence type="ECO:0000313" key="2">
    <source>
        <dbReference type="EMBL" id="KAJ7784610.1"/>
    </source>
</evidence>
<dbReference type="Gene3D" id="3.80.10.10">
    <property type="entry name" value="Ribonuclease Inhibitor"/>
    <property type="match status" value="1"/>
</dbReference>
<protein>
    <recommendedName>
        <fullName evidence="4">F-box domain-containing protein</fullName>
    </recommendedName>
</protein>
<feature type="compositionally biased region" description="Acidic residues" evidence="1">
    <location>
        <begin position="620"/>
        <end position="642"/>
    </location>
</feature>
<feature type="region of interest" description="Disordered" evidence="1">
    <location>
        <begin position="619"/>
        <end position="642"/>
    </location>
</feature>
<sequence length="642" mass="71434">MGRDNTAFEAKLSEDLAHRALTILTANPGMSQEAAMLQAQTDLRESALKNNPFKPPTGCPVNDLPPELLAHIFKVGCEMQAEEDDADYEDEDGLDLEDEWETDDEDGEVDEVVEDDEDKDVRMGSPEKRRTHTHPASDGAAPPETDGEESEDGDDWDADLPFQVLVSHVCKHWRAVALNTHTLWQIIQFTTHLNVEKSKAWLERSNGLPLDVFIDCTSVHGPDGHDHDDGDEATHHPPTAQHPPSTGGALMGIIMAFNPTTGTLTTDTITADQEQMMSADVAPPEPCISLDDFKVILDMIMPHVHNWRVLEVSANYYTYMYELLSRLAKVPGAPLLEELGLYNYEESESEEVDTFEPAHLAEAFLPFQGNAPKVTHVAFWGVHIAWEAALPMLQGLREIEFAYHTRDVRPSFETFRAMLEASPEIELLSLCYSGPVGDMEVLEVPSLRTLVLCYLEPDFVKPFIGALVLPGLEELNVDLVEEDFTDFATQLAEPARGQTRSLLAGLTTMKLTGLQCNDATCAVVMAQLEGLKRLHINCEGEEKRFFELLSELKGTAPQYCPKLESLRVEGVEGAELRELVATRKTAGAPLQQVFIGSRDFVDAKDERWLRANVDTVDFFDPSDDSEPEPEELDVMETDSDLD</sequence>
<evidence type="ECO:0008006" key="4">
    <source>
        <dbReference type="Google" id="ProtNLM"/>
    </source>
</evidence>
<gene>
    <name evidence="2" type="ORF">B0H16DRAFT_304076</name>
</gene>